<organism evidence="2 3">
    <name type="scientific">Herbihabitans rhizosphaerae</name>
    <dbReference type="NCBI Taxonomy" id="1872711"/>
    <lineage>
        <taxon>Bacteria</taxon>
        <taxon>Bacillati</taxon>
        <taxon>Actinomycetota</taxon>
        <taxon>Actinomycetes</taxon>
        <taxon>Pseudonocardiales</taxon>
        <taxon>Pseudonocardiaceae</taxon>
        <taxon>Herbihabitans</taxon>
    </lineage>
</organism>
<sequence>MAEHDEHVEPEDEFEDEFEDDVVDEEDFGALEDGEDNPLGIPDEETLEDLLRLLSTRDAPRVFALCEVAPGWRQAGIYAWGMSFPDRALLWGTSERFTGSFNSAESALARLGYGRDLRLIWPDFVPLRETLAS</sequence>
<evidence type="ECO:0000313" key="3">
    <source>
        <dbReference type="Proteomes" id="UP000294257"/>
    </source>
</evidence>
<name>A0A4Q7KRC2_9PSEU</name>
<feature type="compositionally biased region" description="Acidic residues" evidence="1">
    <location>
        <begin position="8"/>
        <end position="42"/>
    </location>
</feature>
<accession>A0A4Q7KRC2</accession>
<evidence type="ECO:0000313" key="2">
    <source>
        <dbReference type="EMBL" id="RZS39095.1"/>
    </source>
</evidence>
<dbReference type="RefSeq" id="WP_242613393.1">
    <property type="nucleotide sequence ID" value="NZ_SGWQ01000004.1"/>
</dbReference>
<keyword evidence="3" id="KW-1185">Reference proteome</keyword>
<evidence type="ECO:0000256" key="1">
    <source>
        <dbReference type="SAM" id="MobiDB-lite"/>
    </source>
</evidence>
<proteinExistence type="predicted"/>
<dbReference type="EMBL" id="SGWQ01000004">
    <property type="protein sequence ID" value="RZS39095.1"/>
    <property type="molecule type" value="Genomic_DNA"/>
</dbReference>
<protein>
    <submittedName>
        <fullName evidence="2">Uncharacterized protein</fullName>
    </submittedName>
</protein>
<dbReference type="Proteomes" id="UP000294257">
    <property type="component" value="Unassembled WGS sequence"/>
</dbReference>
<gene>
    <name evidence="2" type="ORF">EV193_104306</name>
</gene>
<feature type="region of interest" description="Disordered" evidence="1">
    <location>
        <begin position="1"/>
        <end position="42"/>
    </location>
</feature>
<comment type="caution">
    <text evidence="2">The sequence shown here is derived from an EMBL/GenBank/DDBJ whole genome shotgun (WGS) entry which is preliminary data.</text>
</comment>
<dbReference type="AlphaFoldDB" id="A0A4Q7KRC2"/>
<reference evidence="2 3" key="1">
    <citation type="submission" date="2019-02" db="EMBL/GenBank/DDBJ databases">
        <title>Genomic Encyclopedia of Type Strains, Phase IV (KMG-IV): sequencing the most valuable type-strain genomes for metagenomic binning, comparative biology and taxonomic classification.</title>
        <authorList>
            <person name="Goeker M."/>
        </authorList>
    </citation>
    <scope>NUCLEOTIDE SEQUENCE [LARGE SCALE GENOMIC DNA]</scope>
    <source>
        <strain evidence="2 3">DSM 101727</strain>
    </source>
</reference>